<dbReference type="InterPro" id="IPR052973">
    <property type="entry name" value="Fungal_sec-metab_reg_TF"/>
</dbReference>
<evidence type="ECO:0000313" key="2">
    <source>
        <dbReference type="EMBL" id="PSN59648.1"/>
    </source>
</evidence>
<gene>
    <name evidence="2" type="ORF">BS50DRAFT_507866</name>
</gene>
<dbReference type="EMBL" id="KZ678154">
    <property type="protein sequence ID" value="PSN59648.1"/>
    <property type="molecule type" value="Genomic_DNA"/>
</dbReference>
<proteinExistence type="predicted"/>
<evidence type="ECO:0000313" key="3">
    <source>
        <dbReference type="Proteomes" id="UP000240883"/>
    </source>
</evidence>
<dbReference type="PANTHER" id="PTHR35392">
    <property type="entry name" value="ZN(II)2CYS6 TRANSCRIPTION FACTOR (EUROFUNG)-RELATED-RELATED"/>
    <property type="match status" value="1"/>
</dbReference>
<evidence type="ECO:0000256" key="1">
    <source>
        <dbReference type="SAM" id="MobiDB-lite"/>
    </source>
</evidence>
<organism evidence="2 3">
    <name type="scientific">Corynespora cassiicola Philippines</name>
    <dbReference type="NCBI Taxonomy" id="1448308"/>
    <lineage>
        <taxon>Eukaryota</taxon>
        <taxon>Fungi</taxon>
        <taxon>Dikarya</taxon>
        <taxon>Ascomycota</taxon>
        <taxon>Pezizomycotina</taxon>
        <taxon>Dothideomycetes</taxon>
        <taxon>Pleosporomycetidae</taxon>
        <taxon>Pleosporales</taxon>
        <taxon>Corynesporascaceae</taxon>
        <taxon>Corynespora</taxon>
    </lineage>
</organism>
<dbReference type="STRING" id="1448308.A0A2T2N3Q1"/>
<reference evidence="2 3" key="1">
    <citation type="journal article" date="2018" name="Front. Microbiol.">
        <title>Genome-Wide Analysis of Corynespora cassiicola Leaf Fall Disease Putative Effectors.</title>
        <authorList>
            <person name="Lopez D."/>
            <person name="Ribeiro S."/>
            <person name="Label P."/>
            <person name="Fumanal B."/>
            <person name="Venisse J.S."/>
            <person name="Kohler A."/>
            <person name="de Oliveira R.R."/>
            <person name="Labutti K."/>
            <person name="Lipzen A."/>
            <person name="Lail K."/>
            <person name="Bauer D."/>
            <person name="Ohm R.A."/>
            <person name="Barry K.W."/>
            <person name="Spatafora J."/>
            <person name="Grigoriev I.V."/>
            <person name="Martin F.M."/>
            <person name="Pujade-Renaud V."/>
        </authorList>
    </citation>
    <scope>NUCLEOTIDE SEQUENCE [LARGE SCALE GENOMIC DNA]</scope>
    <source>
        <strain evidence="2 3">Philippines</strain>
    </source>
</reference>
<dbReference type="Proteomes" id="UP000240883">
    <property type="component" value="Unassembled WGS sequence"/>
</dbReference>
<dbReference type="AlphaFoldDB" id="A0A2T2N3Q1"/>
<dbReference type="PANTHER" id="PTHR35392:SF3">
    <property type="entry name" value="ZN(2)-C6 FUNGAL-TYPE DOMAIN-CONTAINING PROTEIN"/>
    <property type="match status" value="1"/>
</dbReference>
<protein>
    <submittedName>
        <fullName evidence="2">Uncharacterized protein</fullName>
    </submittedName>
</protein>
<name>A0A2T2N3Q1_CORCC</name>
<dbReference type="OrthoDB" id="5362630at2759"/>
<accession>A0A2T2N3Q1</accession>
<keyword evidence="3" id="KW-1185">Reference proteome</keyword>
<feature type="compositionally biased region" description="Basic and acidic residues" evidence="1">
    <location>
        <begin position="300"/>
        <end position="313"/>
    </location>
</feature>
<sequence>MQEDVDHVLNLTVSRFNPLPGDKLAYEGVGTDDRRYRLRMPPYCISDINQARESLLIYVRKAKGKYLNLFLDRRNPLLDAKRPLINKALDIWAATRLIERTWKLCGRETFGIHSHQGRSDPWKGFVPVTPIMDQQLDQVVIREILVPLKNDLLNALKEKVYAENDRKLHAFELYLTFFILMNNAEMQLAAEQEFARRYGFSGRFGPRGKYMDAEAQFHAARTMLGHFHYISRANCVLKASQKDLREMGLGDREVSYLKYVRQQTKAQKPEFMRLMREHKYESPLYFCHQMLSSEWSPGHGHIEELPETGHIEETPETGPSSDYS</sequence>
<feature type="region of interest" description="Disordered" evidence="1">
    <location>
        <begin position="298"/>
        <end position="324"/>
    </location>
</feature>